<organism evidence="2 3">
    <name type="scientific">Chionoecetes opilio</name>
    <name type="common">Atlantic snow crab</name>
    <name type="synonym">Cancer opilio</name>
    <dbReference type="NCBI Taxonomy" id="41210"/>
    <lineage>
        <taxon>Eukaryota</taxon>
        <taxon>Metazoa</taxon>
        <taxon>Ecdysozoa</taxon>
        <taxon>Arthropoda</taxon>
        <taxon>Crustacea</taxon>
        <taxon>Multicrustacea</taxon>
        <taxon>Malacostraca</taxon>
        <taxon>Eumalacostraca</taxon>
        <taxon>Eucarida</taxon>
        <taxon>Decapoda</taxon>
        <taxon>Pleocyemata</taxon>
        <taxon>Brachyura</taxon>
        <taxon>Eubrachyura</taxon>
        <taxon>Majoidea</taxon>
        <taxon>Majidae</taxon>
        <taxon>Chionoecetes</taxon>
    </lineage>
</organism>
<protein>
    <submittedName>
        <fullName evidence="2">Uncharacterized protein</fullName>
    </submittedName>
</protein>
<evidence type="ECO:0000256" key="1">
    <source>
        <dbReference type="SAM" id="Coils"/>
    </source>
</evidence>
<keyword evidence="3" id="KW-1185">Reference proteome</keyword>
<sequence length="131" mass="14838">MAMMKEMMSENRNEKDGLMKEMDNQNENLSEMKQNLNEVRDTLSRGLSEVRADARQYTDIEACHERMVESHRAVVEQAVAIAGVTGGLCVEEEPREPEGPHTRSVALRNALCKLGLHKLWPSATHYSCPLR</sequence>
<reference evidence="2" key="1">
    <citation type="submission" date="2020-07" db="EMBL/GenBank/DDBJ databases">
        <title>The High-quality genome of the commercially important snow crab, Chionoecetes opilio.</title>
        <authorList>
            <person name="Jeong J.-H."/>
            <person name="Ryu S."/>
        </authorList>
    </citation>
    <scope>NUCLEOTIDE SEQUENCE</scope>
    <source>
        <strain evidence="2">MADBK_172401_WGS</strain>
        <tissue evidence="2">Digestive gland</tissue>
    </source>
</reference>
<gene>
    <name evidence="2" type="ORF">GWK47_021774</name>
</gene>
<accession>A0A8J4XP64</accession>
<evidence type="ECO:0000313" key="2">
    <source>
        <dbReference type="EMBL" id="KAG0710935.1"/>
    </source>
</evidence>
<feature type="coiled-coil region" evidence="1">
    <location>
        <begin position="8"/>
        <end position="42"/>
    </location>
</feature>
<dbReference type="Proteomes" id="UP000770661">
    <property type="component" value="Unassembled WGS sequence"/>
</dbReference>
<comment type="caution">
    <text evidence="2">The sequence shown here is derived from an EMBL/GenBank/DDBJ whole genome shotgun (WGS) entry which is preliminary data.</text>
</comment>
<proteinExistence type="predicted"/>
<name>A0A8J4XP64_CHIOP</name>
<dbReference type="AlphaFoldDB" id="A0A8J4XP64"/>
<keyword evidence="1" id="KW-0175">Coiled coil</keyword>
<evidence type="ECO:0000313" key="3">
    <source>
        <dbReference type="Proteomes" id="UP000770661"/>
    </source>
</evidence>
<dbReference type="EMBL" id="JACEEZ010023743">
    <property type="protein sequence ID" value="KAG0710935.1"/>
    <property type="molecule type" value="Genomic_DNA"/>
</dbReference>